<keyword evidence="4 5" id="KW-0472">Membrane</keyword>
<dbReference type="Gene3D" id="1.20.120.550">
    <property type="entry name" value="Membrane associated eicosanoid/glutathione metabolism-like domain"/>
    <property type="match status" value="1"/>
</dbReference>
<protein>
    <submittedName>
        <fullName evidence="6">MAPEG family protein</fullName>
    </submittedName>
</protein>
<evidence type="ECO:0000313" key="6">
    <source>
        <dbReference type="EMBL" id="MDC8759805.1"/>
    </source>
</evidence>
<feature type="transmembrane region" description="Helical" evidence="5">
    <location>
        <begin position="116"/>
        <end position="138"/>
    </location>
</feature>
<keyword evidence="3 5" id="KW-1133">Transmembrane helix</keyword>
<evidence type="ECO:0000256" key="3">
    <source>
        <dbReference type="ARBA" id="ARBA00022989"/>
    </source>
</evidence>
<sequence length="139" mass="15120">MSLTALALLGYITWTILLLLAIAALRLALVLGGRRGANSFAADGADVSPFAQRLARAHANCYESFPILGGLLLVALATWQTRLTDPLALMMLAARVAQSFTHLLSGGVLASLIRFFFFAIQLGIALRWLFLFLTHWTAF</sequence>
<feature type="transmembrane region" description="Helical" evidence="5">
    <location>
        <begin position="6"/>
        <end position="29"/>
    </location>
</feature>
<keyword evidence="2 5" id="KW-0812">Transmembrane</keyword>
<accession>A0ABT5K5W2</accession>
<evidence type="ECO:0000313" key="7">
    <source>
        <dbReference type="Proteomes" id="UP001221208"/>
    </source>
</evidence>
<dbReference type="EMBL" id="JAQQXR010000008">
    <property type="protein sequence ID" value="MDC8759805.1"/>
    <property type="molecule type" value="Genomic_DNA"/>
</dbReference>
<evidence type="ECO:0000256" key="5">
    <source>
        <dbReference type="SAM" id="Phobius"/>
    </source>
</evidence>
<dbReference type="InterPro" id="IPR023352">
    <property type="entry name" value="MAPEG-like_dom_sf"/>
</dbReference>
<dbReference type="InterPro" id="IPR001129">
    <property type="entry name" value="Membr-assoc_MAPEG"/>
</dbReference>
<organism evidence="6 7">
    <name type="scientific">Janthinobacterium fluminis</name>
    <dbReference type="NCBI Taxonomy" id="2987524"/>
    <lineage>
        <taxon>Bacteria</taxon>
        <taxon>Pseudomonadati</taxon>
        <taxon>Pseudomonadota</taxon>
        <taxon>Betaproteobacteria</taxon>
        <taxon>Burkholderiales</taxon>
        <taxon>Oxalobacteraceae</taxon>
        <taxon>Janthinobacterium</taxon>
    </lineage>
</organism>
<dbReference type="SUPFAM" id="SSF161084">
    <property type="entry name" value="MAPEG domain-like"/>
    <property type="match status" value="1"/>
</dbReference>
<comment type="caution">
    <text evidence="6">The sequence shown here is derived from an EMBL/GenBank/DDBJ whole genome shotgun (WGS) entry which is preliminary data.</text>
</comment>
<evidence type="ECO:0000256" key="4">
    <source>
        <dbReference type="ARBA" id="ARBA00023136"/>
    </source>
</evidence>
<name>A0ABT5K5W2_9BURK</name>
<evidence type="ECO:0000256" key="2">
    <source>
        <dbReference type="ARBA" id="ARBA00022692"/>
    </source>
</evidence>
<keyword evidence="7" id="KW-1185">Reference proteome</keyword>
<dbReference type="Proteomes" id="UP001221208">
    <property type="component" value="Unassembled WGS sequence"/>
</dbReference>
<proteinExistence type="predicted"/>
<evidence type="ECO:0000256" key="1">
    <source>
        <dbReference type="ARBA" id="ARBA00004370"/>
    </source>
</evidence>
<feature type="transmembrane region" description="Helical" evidence="5">
    <location>
        <begin position="61"/>
        <end position="81"/>
    </location>
</feature>
<dbReference type="Pfam" id="PF01124">
    <property type="entry name" value="MAPEG"/>
    <property type="match status" value="1"/>
</dbReference>
<comment type="subcellular location">
    <subcellularLocation>
        <location evidence="1">Membrane</location>
    </subcellularLocation>
</comment>
<gene>
    <name evidence="6" type="ORF">OIK44_19650</name>
</gene>
<dbReference type="RefSeq" id="WP_273673194.1">
    <property type="nucleotide sequence ID" value="NZ_JAQQXR010000008.1"/>
</dbReference>
<reference evidence="6 7" key="1">
    <citation type="submission" date="2022-10" db="EMBL/GenBank/DDBJ databases">
        <title>Janthinobacterium sp. hw3 Genome sequencing.</title>
        <authorList>
            <person name="Park S."/>
        </authorList>
    </citation>
    <scope>NUCLEOTIDE SEQUENCE [LARGE SCALE GENOMIC DNA]</scope>
    <source>
        <strain evidence="7">hw3</strain>
    </source>
</reference>